<protein>
    <submittedName>
        <fullName evidence="2">Uncharacterized protein</fullName>
    </submittedName>
</protein>
<dbReference type="Proteomes" id="UP001165122">
    <property type="component" value="Unassembled WGS sequence"/>
</dbReference>
<accession>A0A9W7C0R6</accession>
<dbReference type="EMBL" id="BRXW01000016">
    <property type="protein sequence ID" value="GMH99861.1"/>
    <property type="molecule type" value="Genomic_DNA"/>
</dbReference>
<evidence type="ECO:0000313" key="3">
    <source>
        <dbReference type="Proteomes" id="UP001165122"/>
    </source>
</evidence>
<evidence type="ECO:0000256" key="1">
    <source>
        <dbReference type="SAM" id="SignalP"/>
    </source>
</evidence>
<proteinExistence type="predicted"/>
<name>A0A9W7C0R6_9STRA</name>
<reference evidence="3" key="1">
    <citation type="journal article" date="2023" name="Commun. Biol.">
        <title>Genome analysis of Parmales, the sister group of diatoms, reveals the evolutionary specialization of diatoms from phago-mixotrophs to photoautotrophs.</title>
        <authorList>
            <person name="Ban H."/>
            <person name="Sato S."/>
            <person name="Yoshikawa S."/>
            <person name="Yamada K."/>
            <person name="Nakamura Y."/>
            <person name="Ichinomiya M."/>
            <person name="Sato N."/>
            <person name="Blanc-Mathieu R."/>
            <person name="Endo H."/>
            <person name="Kuwata A."/>
            <person name="Ogata H."/>
        </authorList>
    </citation>
    <scope>NUCLEOTIDE SEQUENCE [LARGE SCALE GENOMIC DNA]</scope>
    <source>
        <strain evidence="3">NIES 3700</strain>
    </source>
</reference>
<comment type="caution">
    <text evidence="2">The sequence shown here is derived from an EMBL/GenBank/DDBJ whole genome shotgun (WGS) entry which is preliminary data.</text>
</comment>
<dbReference type="AlphaFoldDB" id="A0A9W7C0R6"/>
<feature type="signal peptide" evidence="1">
    <location>
        <begin position="1"/>
        <end position="15"/>
    </location>
</feature>
<keyword evidence="1" id="KW-0732">Signal</keyword>
<dbReference type="OrthoDB" id="194364at2759"/>
<keyword evidence="3" id="KW-1185">Reference proteome</keyword>
<gene>
    <name evidence="2" type="ORF">TrLO_g755</name>
</gene>
<evidence type="ECO:0000313" key="2">
    <source>
        <dbReference type="EMBL" id="GMH99861.1"/>
    </source>
</evidence>
<organism evidence="2 3">
    <name type="scientific">Triparma laevis f. longispina</name>
    <dbReference type="NCBI Taxonomy" id="1714387"/>
    <lineage>
        <taxon>Eukaryota</taxon>
        <taxon>Sar</taxon>
        <taxon>Stramenopiles</taxon>
        <taxon>Ochrophyta</taxon>
        <taxon>Bolidophyceae</taxon>
        <taxon>Parmales</taxon>
        <taxon>Triparmaceae</taxon>
        <taxon>Triparma</taxon>
    </lineage>
</organism>
<sequence>MRIFLLLLAPLLASGFVTFLGPSTVVRSHQQTHTTSFPLSALITETEAAKVLAKAKDCLKDECSVDAVNDLLIDLRGQKRVLEIRLDNISELITSLTAANLVEETDSTATRDVSEITKSVASIAQVFTVSAKNSGNDYPALAFPMGFTGTPNKDKKGFK</sequence>
<feature type="chain" id="PRO_5040809590" evidence="1">
    <location>
        <begin position="16"/>
        <end position="159"/>
    </location>
</feature>